<keyword evidence="13" id="KW-0472">Membrane</keyword>
<keyword evidence="12" id="KW-0496">Mitochondrion</keyword>
<evidence type="ECO:0000256" key="11">
    <source>
        <dbReference type="ARBA" id="ARBA00022989"/>
    </source>
</evidence>
<comment type="function">
    <text evidence="1">Accessory subunit of the mitochondrial membrane respiratory chain NADH dehydrogenase (Complex I), that is believed not to be involved in catalysis. Complex I functions in the transfer of electrons from NADH to the respiratory chain. The immediate electron acceptor for the enzyme is believed to be ubiquinone.</text>
</comment>
<evidence type="ECO:0000256" key="15">
    <source>
        <dbReference type="ARBA" id="ARBA00031387"/>
    </source>
</evidence>
<accession>A0A388KLY0</accession>
<evidence type="ECO:0000256" key="16">
    <source>
        <dbReference type="ARBA" id="ARBA00046528"/>
    </source>
</evidence>
<dbReference type="OMA" id="SRKWESW"/>
<evidence type="ECO:0000256" key="10">
    <source>
        <dbReference type="ARBA" id="ARBA00022982"/>
    </source>
</evidence>
<feature type="region of interest" description="Disordered" evidence="17">
    <location>
        <begin position="28"/>
        <end position="48"/>
    </location>
</feature>
<keyword evidence="19" id="KW-1185">Reference proteome</keyword>
<evidence type="ECO:0000256" key="1">
    <source>
        <dbReference type="ARBA" id="ARBA00003195"/>
    </source>
</evidence>
<dbReference type="GO" id="GO:0005743">
    <property type="term" value="C:mitochondrial inner membrane"/>
    <property type="evidence" value="ECO:0007669"/>
    <property type="project" value="UniProtKB-SubCell"/>
</dbReference>
<dbReference type="AlphaFoldDB" id="A0A388KLY0"/>
<keyword evidence="6" id="KW-0679">Respiratory chain</keyword>
<dbReference type="InterPro" id="IPR019329">
    <property type="entry name" value="NADH_UbQ_OxRdtase_ESSS_su"/>
</dbReference>
<evidence type="ECO:0000256" key="2">
    <source>
        <dbReference type="ARBA" id="ARBA00004434"/>
    </source>
</evidence>
<comment type="subunit">
    <text evidence="16">Complex I is composed of 45 different subunits. Interacts with BCAP31.</text>
</comment>
<dbReference type="Pfam" id="PF10183">
    <property type="entry name" value="ESSS"/>
    <property type="match status" value="1"/>
</dbReference>
<dbReference type="Proteomes" id="UP000265515">
    <property type="component" value="Unassembled WGS sequence"/>
</dbReference>
<keyword evidence="9" id="KW-0809">Transit peptide</keyword>
<evidence type="ECO:0000256" key="4">
    <source>
        <dbReference type="ARBA" id="ARBA00018632"/>
    </source>
</evidence>
<keyword evidence="10" id="KW-0249">Electron transport</keyword>
<keyword evidence="7" id="KW-0812">Transmembrane</keyword>
<name>A0A388KLY0_CHABU</name>
<protein>
    <recommendedName>
        <fullName evidence="4">NADH dehydrogenase [ubiquinone] 1 beta subcomplex subunit 11, mitochondrial</fullName>
    </recommendedName>
    <alternativeName>
        <fullName evidence="15">Complex I-ESSS</fullName>
    </alternativeName>
    <alternativeName>
        <fullName evidence="14">NADH-ubiquinone oxidoreductase ESSS subunit</fullName>
    </alternativeName>
</protein>
<evidence type="ECO:0000256" key="7">
    <source>
        <dbReference type="ARBA" id="ARBA00022692"/>
    </source>
</evidence>
<proteinExistence type="inferred from homology"/>
<dbReference type="PANTHER" id="PTHR40637">
    <property type="entry name" value="ESSS SUBUNIT OF NADH:UBIQUINONE OXIDOREDUCTASE (COMPLEX I) PROTEIN"/>
    <property type="match status" value="1"/>
</dbReference>
<dbReference type="STRING" id="69332.A0A388KLY0"/>
<keyword evidence="8" id="KW-0999">Mitochondrion inner membrane</keyword>
<keyword evidence="5" id="KW-0813">Transport</keyword>
<keyword evidence="11" id="KW-1133">Transmembrane helix</keyword>
<organism evidence="18 19">
    <name type="scientific">Chara braunii</name>
    <name type="common">Braun's stonewort</name>
    <dbReference type="NCBI Taxonomy" id="69332"/>
    <lineage>
        <taxon>Eukaryota</taxon>
        <taxon>Viridiplantae</taxon>
        <taxon>Streptophyta</taxon>
        <taxon>Charophyceae</taxon>
        <taxon>Charales</taxon>
        <taxon>Characeae</taxon>
        <taxon>Chara</taxon>
    </lineage>
</organism>
<dbReference type="Gramene" id="GBG71051">
    <property type="protein sequence ID" value="GBG71051"/>
    <property type="gene ID" value="CBR_g8350"/>
</dbReference>
<evidence type="ECO:0000256" key="13">
    <source>
        <dbReference type="ARBA" id="ARBA00023136"/>
    </source>
</evidence>
<evidence type="ECO:0000256" key="8">
    <source>
        <dbReference type="ARBA" id="ARBA00022792"/>
    </source>
</evidence>
<evidence type="ECO:0000256" key="9">
    <source>
        <dbReference type="ARBA" id="ARBA00022946"/>
    </source>
</evidence>
<evidence type="ECO:0000256" key="12">
    <source>
        <dbReference type="ARBA" id="ARBA00023128"/>
    </source>
</evidence>
<evidence type="ECO:0000256" key="6">
    <source>
        <dbReference type="ARBA" id="ARBA00022660"/>
    </source>
</evidence>
<evidence type="ECO:0000256" key="5">
    <source>
        <dbReference type="ARBA" id="ARBA00022448"/>
    </source>
</evidence>
<evidence type="ECO:0000313" key="18">
    <source>
        <dbReference type="EMBL" id="GBG71051.1"/>
    </source>
</evidence>
<evidence type="ECO:0000256" key="3">
    <source>
        <dbReference type="ARBA" id="ARBA00008915"/>
    </source>
</evidence>
<evidence type="ECO:0000313" key="19">
    <source>
        <dbReference type="Proteomes" id="UP000265515"/>
    </source>
</evidence>
<sequence length="108" mass="11841">MAPLFRLSGAAAGLRRVLRTRGGSRYPDGWFGRGTQEGPNGHLFGETPLPPGVSRKWEDWELPYYASFVAATVMLTVGLSAKPDTTLTTWARQEALRRMSAAEGEDSE</sequence>
<gene>
    <name evidence="18" type="ORF">CBR_g8350</name>
</gene>
<comment type="caution">
    <text evidence="18">The sequence shown here is derived from an EMBL/GenBank/DDBJ whole genome shotgun (WGS) entry which is preliminary data.</text>
</comment>
<dbReference type="EMBL" id="BFEA01000140">
    <property type="protein sequence ID" value="GBG71051.1"/>
    <property type="molecule type" value="Genomic_DNA"/>
</dbReference>
<evidence type="ECO:0000256" key="14">
    <source>
        <dbReference type="ARBA" id="ARBA00030753"/>
    </source>
</evidence>
<comment type="similarity">
    <text evidence="3">Belongs to the complex I NDUFB11 subunit family.</text>
</comment>
<dbReference type="OrthoDB" id="2147978at2759"/>
<reference evidence="18 19" key="1">
    <citation type="journal article" date="2018" name="Cell">
        <title>The Chara Genome: Secondary Complexity and Implications for Plant Terrestrialization.</title>
        <authorList>
            <person name="Nishiyama T."/>
            <person name="Sakayama H."/>
            <person name="Vries J.D."/>
            <person name="Buschmann H."/>
            <person name="Saint-Marcoux D."/>
            <person name="Ullrich K.K."/>
            <person name="Haas F.B."/>
            <person name="Vanderstraeten L."/>
            <person name="Becker D."/>
            <person name="Lang D."/>
            <person name="Vosolsobe S."/>
            <person name="Rombauts S."/>
            <person name="Wilhelmsson P.K.I."/>
            <person name="Janitza P."/>
            <person name="Kern R."/>
            <person name="Heyl A."/>
            <person name="Rumpler F."/>
            <person name="Villalobos L.I.A.C."/>
            <person name="Clay J.M."/>
            <person name="Skokan R."/>
            <person name="Toyoda A."/>
            <person name="Suzuki Y."/>
            <person name="Kagoshima H."/>
            <person name="Schijlen E."/>
            <person name="Tajeshwar N."/>
            <person name="Catarino B."/>
            <person name="Hetherington A.J."/>
            <person name="Saltykova A."/>
            <person name="Bonnot C."/>
            <person name="Breuninger H."/>
            <person name="Symeonidi A."/>
            <person name="Radhakrishnan G.V."/>
            <person name="Van Nieuwerburgh F."/>
            <person name="Deforce D."/>
            <person name="Chang C."/>
            <person name="Karol K.G."/>
            <person name="Hedrich R."/>
            <person name="Ulvskov P."/>
            <person name="Glockner G."/>
            <person name="Delwiche C.F."/>
            <person name="Petrasek J."/>
            <person name="Van de Peer Y."/>
            <person name="Friml J."/>
            <person name="Beilby M."/>
            <person name="Dolan L."/>
            <person name="Kohara Y."/>
            <person name="Sugano S."/>
            <person name="Fujiyama A."/>
            <person name="Delaux P.-M."/>
            <person name="Quint M."/>
            <person name="TheiBen G."/>
            <person name="Hagemann M."/>
            <person name="Harholt J."/>
            <person name="Dunand C."/>
            <person name="Zachgo S."/>
            <person name="Langdale J."/>
            <person name="Maumus F."/>
            <person name="Straeten D.V.D."/>
            <person name="Gould S.B."/>
            <person name="Rensing S.A."/>
        </authorList>
    </citation>
    <scope>NUCLEOTIDE SEQUENCE [LARGE SCALE GENOMIC DNA]</scope>
    <source>
        <strain evidence="18 19">S276</strain>
    </source>
</reference>
<dbReference type="PANTHER" id="PTHR40637:SF1">
    <property type="entry name" value="ESSS SUBUNIT OF NADH:UBIQUINONE OXIDOREDUCTASE (COMPLEX I) PROTEIN"/>
    <property type="match status" value="1"/>
</dbReference>
<evidence type="ECO:0000256" key="17">
    <source>
        <dbReference type="SAM" id="MobiDB-lite"/>
    </source>
</evidence>
<comment type="subcellular location">
    <subcellularLocation>
        <location evidence="2">Mitochondrion inner membrane</location>
        <topology evidence="2">Single-pass membrane protein</topology>
    </subcellularLocation>
</comment>